<dbReference type="KEGG" id="pbp:STSP1_01706"/>
<accession>A0A1W6LNJ0</accession>
<feature type="chain" id="PRO_5012868238" evidence="2">
    <location>
        <begin position="20"/>
        <end position="384"/>
    </location>
</feature>
<proteinExistence type="predicted"/>
<dbReference type="PANTHER" id="PTHR42852">
    <property type="entry name" value="THIOL:DISULFIDE INTERCHANGE PROTEIN DSBE"/>
    <property type="match status" value="1"/>
</dbReference>
<sequence length="384" mass="44144" precursor="true">MRFFSAVFLSAMLAGVCIAQPDGKEAKAESMLEDVKAAISAREDFLKNGRPERPDYRSAPNDQVRQQMFEKYRSRFQDYRDNVWKKSLMVLNEAKKLYDEYPNSKQAERIIPEAVNILGLIGSDPQTAAEFEGFYKKLLQHDSVGKRFIETLLEYRVRRMGTLIQSETVTGEDKTDEVKEQVDKLVEDIESVAGRFKGVETFPNTALTIARDMIYYNPSLSEPLVEVCEKYGGAMVKEKLAGVKKKLDMLGSKLEMELETLEGKEISLSDYKGDVVLVDFWATWCGPCVEEVPHLKDIYEKYSGEGFEILAISLDKSEEDLKKFVEDKQIKWPQHFDGKGWDNEYVKKYNIRGIPTMWLVDKEGRLADMNAREGLERKIKELMK</sequence>
<dbReference type="InterPro" id="IPR036249">
    <property type="entry name" value="Thioredoxin-like_sf"/>
</dbReference>
<gene>
    <name evidence="4" type="primary">resA_2</name>
    <name evidence="4" type="ORF">STSP1_01706</name>
</gene>
<dbReference type="Proteomes" id="UP000193334">
    <property type="component" value="Chromosome"/>
</dbReference>
<dbReference type="RefSeq" id="WP_085755958.1">
    <property type="nucleotide sequence ID" value="NZ_CP021023.1"/>
</dbReference>
<dbReference type="CDD" id="cd02966">
    <property type="entry name" value="TlpA_like_family"/>
    <property type="match status" value="1"/>
</dbReference>
<organism evidence="4 5">
    <name type="scientific">Sedimentisphaera salicampi</name>
    <dbReference type="NCBI Taxonomy" id="1941349"/>
    <lineage>
        <taxon>Bacteria</taxon>
        <taxon>Pseudomonadati</taxon>
        <taxon>Planctomycetota</taxon>
        <taxon>Phycisphaerae</taxon>
        <taxon>Sedimentisphaerales</taxon>
        <taxon>Sedimentisphaeraceae</taxon>
        <taxon>Sedimentisphaera</taxon>
    </lineage>
</organism>
<dbReference type="GO" id="GO:0016209">
    <property type="term" value="F:antioxidant activity"/>
    <property type="evidence" value="ECO:0007669"/>
    <property type="project" value="InterPro"/>
</dbReference>
<keyword evidence="1" id="KW-0676">Redox-active center</keyword>
<dbReference type="Pfam" id="PF00578">
    <property type="entry name" value="AhpC-TSA"/>
    <property type="match status" value="1"/>
</dbReference>
<dbReference type="GO" id="GO:0016491">
    <property type="term" value="F:oxidoreductase activity"/>
    <property type="evidence" value="ECO:0007669"/>
    <property type="project" value="InterPro"/>
</dbReference>
<dbReference type="InterPro" id="IPR017937">
    <property type="entry name" value="Thioredoxin_CS"/>
</dbReference>
<evidence type="ECO:0000256" key="1">
    <source>
        <dbReference type="ARBA" id="ARBA00023284"/>
    </source>
</evidence>
<reference evidence="5" key="1">
    <citation type="submission" date="2017-04" db="EMBL/GenBank/DDBJ databases">
        <title>Comparative genomics and description of representatives of a novel lineage of planctomycetes thriving in anoxic sediments.</title>
        <authorList>
            <person name="Spring S."/>
            <person name="Bunk B."/>
            <person name="Sproer C."/>
        </authorList>
    </citation>
    <scope>NUCLEOTIDE SEQUENCE [LARGE SCALE GENOMIC DNA]</scope>
    <source>
        <strain evidence="5">ST-PulAB-D4</strain>
    </source>
</reference>
<dbReference type="InterPro" id="IPR013766">
    <property type="entry name" value="Thioredoxin_domain"/>
</dbReference>
<dbReference type="InterPro" id="IPR050553">
    <property type="entry name" value="Thioredoxin_ResA/DsbE_sf"/>
</dbReference>
<dbReference type="Gene3D" id="3.40.30.10">
    <property type="entry name" value="Glutaredoxin"/>
    <property type="match status" value="1"/>
</dbReference>
<evidence type="ECO:0000313" key="5">
    <source>
        <dbReference type="Proteomes" id="UP000193334"/>
    </source>
</evidence>
<protein>
    <submittedName>
        <fullName evidence="4">Thiol-disulfide oxidoreductase ResA</fullName>
    </submittedName>
</protein>
<dbReference type="AlphaFoldDB" id="A0A1W6LNJ0"/>
<name>A0A1W6LNJ0_9BACT</name>
<evidence type="ECO:0000313" key="4">
    <source>
        <dbReference type="EMBL" id="ARN57303.1"/>
    </source>
</evidence>
<evidence type="ECO:0000259" key="3">
    <source>
        <dbReference type="PROSITE" id="PS51352"/>
    </source>
</evidence>
<dbReference type="STRING" id="1941349.STSP1_01706"/>
<feature type="signal peptide" evidence="2">
    <location>
        <begin position="1"/>
        <end position="19"/>
    </location>
</feature>
<dbReference type="PROSITE" id="PS00194">
    <property type="entry name" value="THIOREDOXIN_1"/>
    <property type="match status" value="1"/>
</dbReference>
<dbReference type="PROSITE" id="PS51352">
    <property type="entry name" value="THIOREDOXIN_2"/>
    <property type="match status" value="1"/>
</dbReference>
<dbReference type="EMBL" id="CP021023">
    <property type="protein sequence ID" value="ARN57303.1"/>
    <property type="molecule type" value="Genomic_DNA"/>
</dbReference>
<dbReference type="SUPFAM" id="SSF52833">
    <property type="entry name" value="Thioredoxin-like"/>
    <property type="match status" value="1"/>
</dbReference>
<evidence type="ECO:0000256" key="2">
    <source>
        <dbReference type="SAM" id="SignalP"/>
    </source>
</evidence>
<keyword evidence="2" id="KW-0732">Signal</keyword>
<keyword evidence="5" id="KW-1185">Reference proteome</keyword>
<dbReference type="PANTHER" id="PTHR42852:SF13">
    <property type="entry name" value="PROTEIN DIPZ"/>
    <property type="match status" value="1"/>
</dbReference>
<dbReference type="InterPro" id="IPR000866">
    <property type="entry name" value="AhpC/TSA"/>
</dbReference>
<feature type="domain" description="Thioredoxin" evidence="3">
    <location>
        <begin position="247"/>
        <end position="384"/>
    </location>
</feature>